<keyword evidence="4" id="KW-0233">DNA recombination</keyword>
<dbReference type="InterPro" id="IPR010998">
    <property type="entry name" value="Integrase_recombinase_N"/>
</dbReference>
<dbReference type="SUPFAM" id="SSF56349">
    <property type="entry name" value="DNA breaking-rejoining enzymes"/>
    <property type="match status" value="1"/>
</dbReference>
<name>A0AAU8MTX8_9GAMM</name>
<organism evidence="6">
    <name type="scientific">Lysobacter firmicutimachus</name>
    <dbReference type="NCBI Taxonomy" id="1792846"/>
    <lineage>
        <taxon>Bacteria</taxon>
        <taxon>Pseudomonadati</taxon>
        <taxon>Pseudomonadota</taxon>
        <taxon>Gammaproteobacteria</taxon>
        <taxon>Lysobacterales</taxon>
        <taxon>Lysobacteraceae</taxon>
        <taxon>Lysobacter</taxon>
    </lineage>
</organism>
<dbReference type="Gene3D" id="1.10.443.10">
    <property type="entry name" value="Intergrase catalytic core"/>
    <property type="match status" value="1"/>
</dbReference>
<dbReference type="InterPro" id="IPR050808">
    <property type="entry name" value="Phage_Integrase"/>
</dbReference>
<dbReference type="InterPro" id="IPR038488">
    <property type="entry name" value="Integrase_DNA-bd_sf"/>
</dbReference>
<dbReference type="InterPro" id="IPR013762">
    <property type="entry name" value="Integrase-like_cat_sf"/>
</dbReference>
<evidence type="ECO:0000256" key="4">
    <source>
        <dbReference type="ARBA" id="ARBA00023172"/>
    </source>
</evidence>
<evidence type="ECO:0000313" key="6">
    <source>
        <dbReference type="EMBL" id="XCO74597.1"/>
    </source>
</evidence>
<evidence type="ECO:0000259" key="5">
    <source>
        <dbReference type="PROSITE" id="PS51898"/>
    </source>
</evidence>
<dbReference type="Pfam" id="PF00589">
    <property type="entry name" value="Phage_integrase"/>
    <property type="match status" value="1"/>
</dbReference>
<dbReference type="CDD" id="cd00801">
    <property type="entry name" value="INT_P4_C"/>
    <property type="match status" value="1"/>
</dbReference>
<dbReference type="PANTHER" id="PTHR30629">
    <property type="entry name" value="PROPHAGE INTEGRASE"/>
    <property type="match status" value="1"/>
</dbReference>
<feature type="domain" description="Tyr recombinase" evidence="5">
    <location>
        <begin position="206"/>
        <end position="385"/>
    </location>
</feature>
<gene>
    <name evidence="6" type="ORF">ABU614_19810</name>
</gene>
<dbReference type="GO" id="GO:0006310">
    <property type="term" value="P:DNA recombination"/>
    <property type="evidence" value="ECO:0007669"/>
    <property type="project" value="UniProtKB-KW"/>
</dbReference>
<dbReference type="AlphaFoldDB" id="A0AAU8MTX8"/>
<dbReference type="PANTHER" id="PTHR30629:SF2">
    <property type="entry name" value="PROPHAGE INTEGRASE INTS-RELATED"/>
    <property type="match status" value="1"/>
</dbReference>
<evidence type="ECO:0000256" key="2">
    <source>
        <dbReference type="ARBA" id="ARBA00022908"/>
    </source>
</evidence>
<dbReference type="RefSeq" id="WP_363797449.1">
    <property type="nucleotide sequence ID" value="NZ_CP159925.1"/>
</dbReference>
<accession>A0AAU8MTX8</accession>
<comment type="similarity">
    <text evidence="1">Belongs to the 'phage' integrase family.</text>
</comment>
<dbReference type="Gene3D" id="3.30.160.390">
    <property type="entry name" value="Integrase, DNA-binding domain"/>
    <property type="match status" value="1"/>
</dbReference>
<evidence type="ECO:0000256" key="3">
    <source>
        <dbReference type="ARBA" id="ARBA00023125"/>
    </source>
</evidence>
<dbReference type="EMBL" id="CP159925">
    <property type="protein sequence ID" value="XCO74597.1"/>
    <property type="molecule type" value="Genomic_DNA"/>
</dbReference>
<dbReference type="Gene3D" id="1.10.150.130">
    <property type="match status" value="1"/>
</dbReference>
<keyword evidence="3 6" id="KW-0238">DNA-binding</keyword>
<dbReference type="Pfam" id="PF22022">
    <property type="entry name" value="Phage_int_M"/>
    <property type="match status" value="1"/>
</dbReference>
<reference evidence="6" key="1">
    <citation type="submission" date="2024-06" db="EMBL/GenBank/DDBJ databases">
        <authorList>
            <person name="Li S."/>
        </authorList>
    </citation>
    <scope>NUCLEOTIDE SEQUENCE</scope>
    <source>
        <strain evidence="6">SR10</strain>
    </source>
</reference>
<dbReference type="InterPro" id="IPR011010">
    <property type="entry name" value="DNA_brk_join_enz"/>
</dbReference>
<dbReference type="GO" id="GO:0015074">
    <property type="term" value="P:DNA integration"/>
    <property type="evidence" value="ECO:0007669"/>
    <property type="project" value="UniProtKB-KW"/>
</dbReference>
<dbReference type="GO" id="GO:0003677">
    <property type="term" value="F:DNA binding"/>
    <property type="evidence" value="ECO:0007669"/>
    <property type="project" value="UniProtKB-KW"/>
</dbReference>
<dbReference type="Pfam" id="PF13356">
    <property type="entry name" value="Arm-DNA-bind_3"/>
    <property type="match status" value="1"/>
</dbReference>
<dbReference type="PROSITE" id="PS51898">
    <property type="entry name" value="TYR_RECOMBINASE"/>
    <property type="match status" value="1"/>
</dbReference>
<dbReference type="InterPro" id="IPR053876">
    <property type="entry name" value="Phage_int_M"/>
</dbReference>
<sequence length="413" mass="45784">MATSSGKLTSVAIKNAKHGPKAVRLFDGGGLYLELMPNGSKYWRLKYRIHGKEKRLAIGIYPEVPLAEAREKRDEARKAIKSGIDPSAKRQADRRLAKLSSETTFAAIAEEWLGLQSRKLAPVTYAKAEWLLGMLGSDIGQRPIAEISPPDVLAVLRKIEASGRHETAHRAKQKAGQVFRYAIATGRAERDPTADLRGALSPVVSMPRSALTKPADVAGLLRAIWGYEGQPTTAAALKLAPLLFARPGNLRAMEWGELDLENAEWRIPAGKMKMREEHVVPLAAQAIEVLTELRPLTGKRKFVFPGVRSPSRPMSENTVNAALRRLGYEKDVMTGHGFRALASTRLNEMGWAPDVIERQLAHAERNKVRAVYNRAQYLAERKKMMTAWADYLDHLRAHPESNVVPFKQGKGAQ</sequence>
<evidence type="ECO:0000256" key="1">
    <source>
        <dbReference type="ARBA" id="ARBA00008857"/>
    </source>
</evidence>
<dbReference type="InterPro" id="IPR025166">
    <property type="entry name" value="Integrase_DNA_bind_dom"/>
</dbReference>
<proteinExistence type="inferred from homology"/>
<dbReference type="InterPro" id="IPR002104">
    <property type="entry name" value="Integrase_catalytic"/>
</dbReference>
<keyword evidence="2" id="KW-0229">DNA integration</keyword>
<protein>
    <submittedName>
        <fullName evidence="6">Integrase arm-type DNA-binding domain-containing protein</fullName>
    </submittedName>
</protein>